<feature type="domain" description="Secretin/TonB short N-terminal" evidence="7">
    <location>
        <begin position="274"/>
        <end position="314"/>
    </location>
</feature>
<dbReference type="InterPro" id="IPR011662">
    <property type="entry name" value="Secretin/TonB_short_N"/>
</dbReference>
<comment type="similarity">
    <text evidence="4">Belongs to the bacterial secretin family.</text>
</comment>
<dbReference type="Pfam" id="PF07660">
    <property type="entry name" value="STN"/>
    <property type="match status" value="1"/>
</dbReference>
<keyword evidence="3" id="KW-0998">Cell outer membrane</keyword>
<proteinExistence type="inferred from homology"/>
<protein>
    <submittedName>
        <fullName evidence="9">AMIN domain-containing protein</fullName>
    </submittedName>
</protein>
<evidence type="ECO:0000256" key="1">
    <source>
        <dbReference type="ARBA" id="ARBA00022448"/>
    </source>
</evidence>
<sequence>MRKYDQKIGIFIGAAVILLAAKPLQAAITQITGVKVEQKEKGIHLILTTVGQQEKPPQIFTVPLGHDLIADIPNSQLMLPNGESFRQENPFPGIAAIEVSQLGSNSIRVVVKGEKERPTGQVVQQGGGGITLSFAPPSLNLGLTAEKPGETPPLVAQTEPPIDPFPNQNEVLIPNPDIRIDGQPVPNGVPQEPAPEAPQFLPRAVAPPVGDIAVSSIDSSPEIIDLGTDVLIPRLVLREAPAREVLSLLARAAGLNLVLSDTVTTEGSEATAAQANTVVSLDLENQPVEEVFNSVLTISGLQASRKGNTIYVGARLPQDARNVITRTFRLNQVGAESAAVFLGTQGAEVQILEQTTEDIINPETNQRIGTRLQPPTIRSLTAEQTEAALGPLLLRGLTVTTDDRLNLVTMVGDPKKVEIATALLTQLDARRRQVAVNVKVIDVNLLNEKTFGSSFSFGFDNGFFVQDQGSALLNFGGINPPNTAQASGTFFPPITPLTGTITDPSGAGFEFAPFFDPQSAPFNNINTDSGFPYARPNFGTNNNPFQPGVSDITDDGVEFSLPGLYQYPRRFLLTLDAQITNGSAKILTDPTLVVQEGQGATVRLVEQVVSSINTEIDSESGVRTITPVIGEAGLILAVEVERIDDNGYISLSVNPTVSAPSTTQDFDSGGGASNQIVLLNERKLSSGQLRLRDGQTLIVSGIIQDRDRVTISKVPILGDLPLLGSLFRSSQRENIRSEVIILLTPQIIDDSQNSNFGYDYTPSPEAREILQPQPEVNTQEAPP</sequence>
<dbReference type="GO" id="GO:0009306">
    <property type="term" value="P:protein secretion"/>
    <property type="evidence" value="ECO:0007669"/>
    <property type="project" value="InterPro"/>
</dbReference>
<dbReference type="EMBL" id="JADQBC010000039">
    <property type="protein sequence ID" value="MBR8827681.1"/>
    <property type="molecule type" value="Genomic_DNA"/>
</dbReference>
<dbReference type="InterPro" id="IPR004846">
    <property type="entry name" value="T2SS/T3SS_dom"/>
</dbReference>
<name>A0A941JRZ9_9CHRO</name>
<feature type="compositionally biased region" description="Polar residues" evidence="5">
    <location>
        <begin position="774"/>
        <end position="783"/>
    </location>
</feature>
<feature type="region of interest" description="Disordered" evidence="5">
    <location>
        <begin position="753"/>
        <end position="783"/>
    </location>
</feature>
<dbReference type="GO" id="GO:0019867">
    <property type="term" value="C:outer membrane"/>
    <property type="evidence" value="ECO:0007669"/>
    <property type="project" value="InterPro"/>
</dbReference>
<evidence type="ECO:0000313" key="9">
    <source>
        <dbReference type="EMBL" id="MBR8827681.1"/>
    </source>
</evidence>
<dbReference type="PANTHER" id="PTHR30332:SF17">
    <property type="entry name" value="TYPE IV PILIATION SYSTEM PROTEIN DR_0774-RELATED"/>
    <property type="match status" value="1"/>
</dbReference>
<keyword evidence="1" id="KW-0813">Transport</keyword>
<dbReference type="Proteomes" id="UP000767446">
    <property type="component" value="Unassembled WGS sequence"/>
</dbReference>
<comment type="caution">
    <text evidence="9">The sequence shown here is derived from an EMBL/GenBank/DDBJ whole genome shotgun (WGS) entry which is preliminary data.</text>
</comment>
<accession>A0A941JRZ9</accession>
<feature type="domain" description="AMIN" evidence="8">
    <location>
        <begin position="34"/>
        <end position="121"/>
    </location>
</feature>
<dbReference type="InterPro" id="IPR038591">
    <property type="entry name" value="NolW-like_sf"/>
</dbReference>
<gene>
    <name evidence="9" type="ORF">DSM107014_07195</name>
</gene>
<evidence type="ECO:0000259" key="6">
    <source>
        <dbReference type="Pfam" id="PF00263"/>
    </source>
</evidence>
<evidence type="ECO:0000256" key="2">
    <source>
        <dbReference type="ARBA" id="ARBA00023136"/>
    </source>
</evidence>
<evidence type="ECO:0000256" key="5">
    <source>
        <dbReference type="SAM" id="MobiDB-lite"/>
    </source>
</evidence>
<dbReference type="Pfam" id="PF00263">
    <property type="entry name" value="Secretin"/>
    <property type="match status" value="1"/>
</dbReference>
<keyword evidence="2" id="KW-0472">Membrane</keyword>
<dbReference type="InterPro" id="IPR021731">
    <property type="entry name" value="AMIN_dom"/>
</dbReference>
<dbReference type="PANTHER" id="PTHR30332">
    <property type="entry name" value="PROBABLE GENERAL SECRETION PATHWAY PROTEIN D"/>
    <property type="match status" value="1"/>
</dbReference>
<evidence type="ECO:0000259" key="8">
    <source>
        <dbReference type="Pfam" id="PF11741"/>
    </source>
</evidence>
<dbReference type="GO" id="GO:0015627">
    <property type="term" value="C:type II protein secretion system complex"/>
    <property type="evidence" value="ECO:0007669"/>
    <property type="project" value="TreeGrafter"/>
</dbReference>
<feature type="domain" description="Type II/III secretion system secretin-like" evidence="6">
    <location>
        <begin position="578"/>
        <end position="749"/>
    </location>
</feature>
<evidence type="ECO:0000256" key="3">
    <source>
        <dbReference type="ARBA" id="ARBA00023237"/>
    </source>
</evidence>
<dbReference type="InterPro" id="IPR050810">
    <property type="entry name" value="Bact_Secretion_Sys_Channel"/>
</dbReference>
<organism evidence="9 10">
    <name type="scientific">Gomphosphaeria aponina SAG 52.96 = DSM 107014</name>
    <dbReference type="NCBI Taxonomy" id="1521640"/>
    <lineage>
        <taxon>Bacteria</taxon>
        <taxon>Bacillati</taxon>
        <taxon>Cyanobacteriota</taxon>
        <taxon>Cyanophyceae</taxon>
        <taxon>Oscillatoriophycideae</taxon>
        <taxon>Chroococcales</taxon>
        <taxon>Gomphosphaeriaceae</taxon>
        <taxon>Gomphosphaeria</taxon>
    </lineage>
</organism>
<dbReference type="Gene3D" id="3.30.1370.120">
    <property type="match status" value="1"/>
</dbReference>
<dbReference type="Pfam" id="PF11741">
    <property type="entry name" value="AMIN"/>
    <property type="match status" value="1"/>
</dbReference>
<reference evidence="9" key="1">
    <citation type="submission" date="2021-02" db="EMBL/GenBank/DDBJ databases">
        <title>Metagenome analyses of Stigonema ocellatum DSM 106950, Chlorogloea purpurea SAG 13.99 and Gomphosphaeria aponina DSM 107014.</title>
        <authorList>
            <person name="Marter P."/>
            <person name="Huang S."/>
        </authorList>
    </citation>
    <scope>NUCLEOTIDE SEQUENCE</scope>
    <source>
        <strain evidence="9">JP213</strain>
    </source>
</reference>
<evidence type="ECO:0000313" key="10">
    <source>
        <dbReference type="Proteomes" id="UP000767446"/>
    </source>
</evidence>
<evidence type="ECO:0000256" key="4">
    <source>
        <dbReference type="RuleBase" id="RU004003"/>
    </source>
</evidence>
<evidence type="ECO:0000259" key="7">
    <source>
        <dbReference type="Pfam" id="PF07660"/>
    </source>
</evidence>
<dbReference type="AlphaFoldDB" id="A0A941JRZ9"/>